<name>W2THK4_NECAM</name>
<evidence type="ECO:0000256" key="4">
    <source>
        <dbReference type="ARBA" id="ARBA00023163"/>
    </source>
</evidence>
<evidence type="ECO:0000259" key="7">
    <source>
        <dbReference type="PROSITE" id="PS50090"/>
    </source>
</evidence>
<dbReference type="SMART" id="SM00717">
    <property type="entry name" value="SANT"/>
    <property type="match status" value="1"/>
</dbReference>
<dbReference type="GO" id="GO:0001006">
    <property type="term" value="F:RNA polymerase III type 3 promoter sequence-specific DNA binding"/>
    <property type="evidence" value="ECO:0007669"/>
    <property type="project" value="TreeGrafter"/>
</dbReference>
<dbReference type="CDD" id="cd00167">
    <property type="entry name" value="SANT"/>
    <property type="match status" value="1"/>
</dbReference>
<feature type="domain" description="HTH myb-type" evidence="8">
    <location>
        <begin position="83"/>
        <end position="123"/>
    </location>
</feature>
<dbReference type="GO" id="GO:0042796">
    <property type="term" value="P:snRNA transcription by RNA polymerase III"/>
    <property type="evidence" value="ECO:0007669"/>
    <property type="project" value="TreeGrafter"/>
</dbReference>
<dbReference type="GO" id="GO:0042795">
    <property type="term" value="P:snRNA transcription by RNA polymerase II"/>
    <property type="evidence" value="ECO:0007669"/>
    <property type="project" value="TreeGrafter"/>
</dbReference>
<keyword evidence="3" id="KW-0238">DNA-binding</keyword>
<dbReference type="PROSITE" id="PS50090">
    <property type="entry name" value="MYB_LIKE"/>
    <property type="match status" value="1"/>
</dbReference>
<dbReference type="EMBL" id="KI659016">
    <property type="protein sequence ID" value="ETN80666.1"/>
    <property type="molecule type" value="Genomic_DNA"/>
</dbReference>
<dbReference type="InterPro" id="IPR009057">
    <property type="entry name" value="Homeodomain-like_sf"/>
</dbReference>
<organism evidence="9 10">
    <name type="scientific">Necator americanus</name>
    <name type="common">Human hookworm</name>
    <dbReference type="NCBI Taxonomy" id="51031"/>
    <lineage>
        <taxon>Eukaryota</taxon>
        <taxon>Metazoa</taxon>
        <taxon>Ecdysozoa</taxon>
        <taxon>Nematoda</taxon>
        <taxon>Chromadorea</taxon>
        <taxon>Rhabditida</taxon>
        <taxon>Rhabditina</taxon>
        <taxon>Rhabditomorpha</taxon>
        <taxon>Strongyloidea</taxon>
        <taxon>Ancylostomatidae</taxon>
        <taxon>Bunostominae</taxon>
        <taxon>Necator</taxon>
    </lineage>
</organism>
<keyword evidence="5" id="KW-0539">Nucleus</keyword>
<keyword evidence="4" id="KW-0804">Transcription</keyword>
<dbReference type="SUPFAM" id="SSF46689">
    <property type="entry name" value="Homeodomain-like"/>
    <property type="match status" value="1"/>
</dbReference>
<evidence type="ECO:0000256" key="6">
    <source>
        <dbReference type="SAM" id="MobiDB-lite"/>
    </source>
</evidence>
<evidence type="ECO:0000256" key="5">
    <source>
        <dbReference type="ARBA" id="ARBA00023242"/>
    </source>
</evidence>
<dbReference type="OrthoDB" id="2143914at2759"/>
<dbReference type="STRING" id="51031.W2THK4"/>
<dbReference type="PROSITE" id="PS51294">
    <property type="entry name" value="HTH_MYB"/>
    <property type="match status" value="1"/>
</dbReference>
<dbReference type="GO" id="GO:0005634">
    <property type="term" value="C:nucleus"/>
    <property type="evidence" value="ECO:0007669"/>
    <property type="project" value="UniProtKB-SubCell"/>
</dbReference>
<sequence>MDIPSTSLSNLEEEADENTTPVYTDLVSSSSDQFLGYEEVDDPYPELLGFVEAQIEFCDQFLTLLEKKAEQERQSGALAKAKLLMSAVARFGAKDWAKVARAVVGRSDGQCRERWCNVLDRCTETGDWTPEEDERLLLGVHAFGR</sequence>
<dbReference type="GO" id="GO:0019185">
    <property type="term" value="C:snRNA-activating protein complex"/>
    <property type="evidence" value="ECO:0007669"/>
    <property type="project" value="TreeGrafter"/>
</dbReference>
<protein>
    <submittedName>
        <fullName evidence="9">Uncharacterized protein</fullName>
    </submittedName>
</protein>
<evidence type="ECO:0000259" key="8">
    <source>
        <dbReference type="PROSITE" id="PS51294"/>
    </source>
</evidence>
<dbReference type="GO" id="GO:0000978">
    <property type="term" value="F:RNA polymerase II cis-regulatory region sequence-specific DNA binding"/>
    <property type="evidence" value="ECO:0007669"/>
    <property type="project" value="TreeGrafter"/>
</dbReference>
<reference evidence="10" key="1">
    <citation type="journal article" date="2014" name="Nat. Genet.">
        <title>Genome of the human hookworm Necator americanus.</title>
        <authorList>
            <person name="Tang Y.T."/>
            <person name="Gao X."/>
            <person name="Rosa B.A."/>
            <person name="Abubucker S."/>
            <person name="Hallsworth-Pepin K."/>
            <person name="Martin J."/>
            <person name="Tyagi R."/>
            <person name="Heizer E."/>
            <person name="Zhang X."/>
            <person name="Bhonagiri-Palsikar V."/>
            <person name="Minx P."/>
            <person name="Warren W.C."/>
            <person name="Wang Q."/>
            <person name="Zhan B."/>
            <person name="Hotez P.J."/>
            <person name="Sternberg P.W."/>
            <person name="Dougall A."/>
            <person name="Gaze S.T."/>
            <person name="Mulvenna J."/>
            <person name="Sotillo J."/>
            <person name="Ranganathan S."/>
            <person name="Rabelo E.M."/>
            <person name="Wilson R.K."/>
            <person name="Felgner P.L."/>
            <person name="Bethony J."/>
            <person name="Hawdon J.M."/>
            <person name="Gasser R.B."/>
            <person name="Loukas A."/>
            <person name="Mitreva M."/>
        </authorList>
    </citation>
    <scope>NUCLEOTIDE SEQUENCE [LARGE SCALE GENOMIC DNA]</scope>
</reference>
<proteinExistence type="predicted"/>
<dbReference type="KEGG" id="nai:NECAME_17982"/>
<comment type="subcellular location">
    <subcellularLocation>
        <location evidence="1">Nucleus</location>
    </subcellularLocation>
</comment>
<dbReference type="Pfam" id="PF13921">
    <property type="entry name" value="Myb_DNA-bind_6"/>
    <property type="match status" value="1"/>
</dbReference>
<evidence type="ECO:0000256" key="1">
    <source>
        <dbReference type="ARBA" id="ARBA00004123"/>
    </source>
</evidence>
<dbReference type="InterPro" id="IPR051575">
    <property type="entry name" value="Myb-like_DNA-bd"/>
</dbReference>
<evidence type="ECO:0000256" key="3">
    <source>
        <dbReference type="ARBA" id="ARBA00023125"/>
    </source>
</evidence>
<accession>W2THK4</accession>
<dbReference type="PANTHER" id="PTHR46621:SF1">
    <property type="entry name" value="SNRNA-ACTIVATING PROTEIN COMPLEX SUBUNIT 4"/>
    <property type="match status" value="1"/>
</dbReference>
<dbReference type="AlphaFoldDB" id="W2THK4"/>
<evidence type="ECO:0000313" key="10">
    <source>
        <dbReference type="Proteomes" id="UP000053676"/>
    </source>
</evidence>
<feature type="domain" description="Myb-like" evidence="7">
    <location>
        <begin position="68"/>
        <end position="119"/>
    </location>
</feature>
<feature type="compositionally biased region" description="Polar residues" evidence="6">
    <location>
        <begin position="1"/>
        <end position="10"/>
    </location>
</feature>
<dbReference type="InterPro" id="IPR001005">
    <property type="entry name" value="SANT/Myb"/>
</dbReference>
<feature type="region of interest" description="Disordered" evidence="6">
    <location>
        <begin position="1"/>
        <end position="23"/>
    </location>
</feature>
<dbReference type="Gene3D" id="1.10.10.60">
    <property type="entry name" value="Homeodomain-like"/>
    <property type="match status" value="1"/>
</dbReference>
<keyword evidence="2" id="KW-0805">Transcription regulation</keyword>
<evidence type="ECO:0000256" key="2">
    <source>
        <dbReference type="ARBA" id="ARBA00023015"/>
    </source>
</evidence>
<dbReference type="Proteomes" id="UP000053676">
    <property type="component" value="Unassembled WGS sequence"/>
</dbReference>
<feature type="non-terminal residue" evidence="9">
    <location>
        <position position="145"/>
    </location>
</feature>
<gene>
    <name evidence="9" type="ORF">NECAME_17982</name>
</gene>
<evidence type="ECO:0000313" key="9">
    <source>
        <dbReference type="EMBL" id="ETN80666.1"/>
    </source>
</evidence>
<dbReference type="PANTHER" id="PTHR46621">
    <property type="entry name" value="SNRNA-ACTIVATING PROTEIN COMPLEX SUBUNIT 4"/>
    <property type="match status" value="1"/>
</dbReference>
<keyword evidence="10" id="KW-1185">Reference proteome</keyword>
<dbReference type="InterPro" id="IPR017930">
    <property type="entry name" value="Myb_dom"/>
</dbReference>